<dbReference type="AlphaFoldDB" id="A0A1Z1MEH3"/>
<evidence type="ECO:0000313" key="1">
    <source>
        <dbReference type="EMBL" id="ARW64252.1"/>
    </source>
</evidence>
<dbReference type="EMBL" id="MF101431">
    <property type="protein sequence ID" value="ARW64252.1"/>
    <property type="molecule type" value="Genomic_DNA"/>
</dbReference>
<reference evidence="1" key="1">
    <citation type="journal article" date="2017" name="J. Phycol.">
        <title>Analysis of chloroplast genomes and a supermatrix inform reclassification of the Rhodomelaceae (Rhodophyta).</title>
        <authorList>
            <person name="Diaz-Tapia P."/>
            <person name="Maggs C.A."/>
            <person name="West J.A."/>
            <person name="Verbruggen H."/>
        </authorList>
    </citation>
    <scope>NUCLEOTIDE SEQUENCE</scope>
    <source>
        <strain evidence="1">PD745</strain>
    </source>
</reference>
<keyword evidence="1" id="KW-0934">Plastid</keyword>
<geneLocation type="chloroplast" evidence="1"/>
<proteinExistence type="predicted"/>
<keyword evidence="1" id="KW-0150">Chloroplast</keyword>
<protein>
    <submittedName>
        <fullName evidence="1">Uncharacterized protein</fullName>
    </submittedName>
</protein>
<sequence>MKNKIPTKKKIDLLIISLEAISTLYISNFVDHMHDNKFHYNYNKTKSLLRLYINNRNKNNVTVNHFVNFIIYTYITYNNLNILCLSKIANDLIKNDLQQKQSYKIRKYLKKFNYLYFYQHDHYYNIKSSNYVYKTNINTIAVINLYLIAQLKQKQGVFTLIKYLNF</sequence>
<gene>
    <name evidence="1" type="primary">ConsOrf3</name>
</gene>
<organism evidence="1">
    <name type="scientific">Chondria sp.</name>
    <name type="common">in: red algae</name>
    <dbReference type="NCBI Taxonomy" id="1982705"/>
    <lineage>
        <taxon>Eukaryota</taxon>
        <taxon>Rhodophyta</taxon>
        <taxon>Florideophyceae</taxon>
        <taxon>Rhodymeniophycidae</taxon>
        <taxon>Ceramiales</taxon>
        <taxon>Rhodomelaceae</taxon>
        <taxon>Chondrieae</taxon>
        <taxon>Chondria</taxon>
    </lineage>
</organism>
<name>A0A1Z1MEH3_9FLOR</name>
<accession>A0A1Z1MEH3</accession>